<evidence type="ECO:0000256" key="3">
    <source>
        <dbReference type="ARBA" id="ARBA00022741"/>
    </source>
</evidence>
<dbReference type="SUPFAM" id="SSF90123">
    <property type="entry name" value="ABC transporter transmembrane region"/>
    <property type="match status" value="2"/>
</dbReference>
<keyword evidence="12" id="KW-1185">Reference proteome</keyword>
<feature type="domain" description="ABC transporter" evidence="9">
    <location>
        <begin position="356"/>
        <end position="589"/>
    </location>
</feature>
<evidence type="ECO:0000313" key="11">
    <source>
        <dbReference type="EMBL" id="TIH34366.1"/>
    </source>
</evidence>
<feature type="transmembrane region" description="Helical" evidence="8">
    <location>
        <begin position="140"/>
        <end position="160"/>
    </location>
</feature>
<dbReference type="InterPro" id="IPR011527">
    <property type="entry name" value="ABC1_TM_dom"/>
</dbReference>
<dbReference type="GO" id="GO:0005886">
    <property type="term" value="C:plasma membrane"/>
    <property type="evidence" value="ECO:0007669"/>
    <property type="project" value="UniProtKB-SubCell"/>
</dbReference>
<feature type="transmembrane region" description="Helical" evidence="8">
    <location>
        <begin position="878"/>
        <end position="896"/>
    </location>
</feature>
<dbReference type="Gene3D" id="1.20.1560.10">
    <property type="entry name" value="ABC transporter type 1, transmembrane domain"/>
    <property type="match status" value="2"/>
</dbReference>
<accession>A0A4T2BWY9</accession>
<keyword evidence="4 11" id="KW-0067">ATP-binding</keyword>
<gene>
    <name evidence="11" type="ORF">D4765_13185</name>
</gene>
<dbReference type="Gene3D" id="3.40.50.300">
    <property type="entry name" value="P-loop containing nucleotide triphosphate hydrolases"/>
    <property type="match status" value="2"/>
</dbReference>
<sequence>MLRHRLSLTLALTGALLGSACQVVVPLVARQIVDNVILTPSTPLLPWLILLLALAAATFGFAYLRRYRGGQVALEVQNDLRNDMHDHLQSIDFATLDTLSTGQLVSRANSDSALVQGLLMMLPIVSGNVILMLLSLVVMFILSWPLALVALVVTPLLFLISYRMRLKVFPATWDAQQHEGDVAQIVDEDVTGVRVVKAFGREKHEVDRMVAASSSLYGSQMRAVRIQSRYQPLLEAVPTLAQVAVLAFGGWLALNNQLTIGTFLAFSAYVAQLMAPARQLAGILTIGQQARVGVERIFQLLDRRPAIQDAPTAVALPAGAGGSIDFDDVRFAYGTSSGATGAGTSSSATAADAASGTGTDVGAATAPHTVLDHFDLHIAAGERVAIVGPSGSGKSTVAALISRFYDPAAGAVRVDGIDVRALTLASLRRQVGVVFDESFLFSDSLRSNIAYGRPDASQADIEAAARIAQADGFIARLPRGYDTVVGERGLSLSGGQRQRIALARAILYDPRILILDDATSAIDAKTEELIHDGLRDALGTRTVLLIAHRESTLHLADRIVVLEHGRVSDSGSHDELLERSATYRSLLSGLDDDSAAAAAGAADGRIEVLAGLAARDEIRSDDDTELGDEARDSRAGAATGGGGPALTESAWRKPGGSAAHAHASGGAAGGGGSLGAGLGGRGGGRGAVSFLAPTPELLASVAALGPVTDVPSLDLDHETRRDARFSLGRLLREFKRPLAFGLVLVVIDAVAGLLGPVLVKTGIDNGVQAGSAAVLFGASALYLIVVLADLLDQIASTFVTGRIAQRVMLSLRVRIWSQLQRLSLDYYEREMAGRVMTRMTTDVDQFESLIQNGLLSALVSVVTFVGVGVALLTVNLELGLCTLSVVIPLAIATVWFRNRSSRLYDESRDRIAVVNADFQESLSGVRESQAFVHEAETMKRFHGFGRQYLQSRVAAQRLVATYFPFVGFLSGVADAIVLGVGAGLIASGQLTSGALIAFILYIDMFFSPIQQLSQVFDSWQQTRVSVGRIAQLMQLETLTPAASNPVSAGRLTGSLVLSNVHFAYPAAPDARPGSPRPKTAARRGPADTRELVSADAAVRRPPEALRGIDLVIAPHETVALVGETGAGKSTVMKLLARFYDVESGAVLADGLDVRSLDLVAFRKQLGYVPQEAFLFTGSVRDNIAYGRPDASDADVEAAAHDVGAHEFIVELAGGYLHELSERGRSLSAGQRQLIALARAQLVDPAILLLDEATSNLDLATEARVTAAMQRVSAGRTTIVIAHRLQTARAADRIAVLHAGRIAEVGSHDDLLAAGGRYAAMWTAFVSAERGAAA</sequence>
<dbReference type="InterPro" id="IPR027417">
    <property type="entry name" value="P-loop_NTPase"/>
</dbReference>
<evidence type="ECO:0000256" key="8">
    <source>
        <dbReference type="SAM" id="Phobius"/>
    </source>
</evidence>
<feature type="domain" description="ABC transporter" evidence="9">
    <location>
        <begin position="1086"/>
        <end position="1323"/>
    </location>
</feature>
<dbReference type="InterPro" id="IPR039421">
    <property type="entry name" value="Type_1_exporter"/>
</dbReference>
<evidence type="ECO:0000256" key="5">
    <source>
        <dbReference type="ARBA" id="ARBA00022989"/>
    </source>
</evidence>
<feature type="transmembrane region" description="Helical" evidence="8">
    <location>
        <begin position="984"/>
        <end position="1002"/>
    </location>
</feature>
<evidence type="ECO:0000256" key="7">
    <source>
        <dbReference type="SAM" id="MobiDB-lite"/>
    </source>
</evidence>
<evidence type="ECO:0000259" key="9">
    <source>
        <dbReference type="PROSITE" id="PS50893"/>
    </source>
</evidence>
<feature type="compositionally biased region" description="Low complexity" evidence="7">
    <location>
        <begin position="655"/>
        <end position="665"/>
    </location>
</feature>
<dbReference type="Pfam" id="PF00005">
    <property type="entry name" value="ABC_tran"/>
    <property type="match status" value="2"/>
</dbReference>
<feature type="region of interest" description="Disordered" evidence="7">
    <location>
        <begin position="620"/>
        <end position="666"/>
    </location>
</feature>
<proteinExistence type="predicted"/>
<dbReference type="GO" id="GO:0016887">
    <property type="term" value="F:ATP hydrolysis activity"/>
    <property type="evidence" value="ECO:0007669"/>
    <property type="project" value="InterPro"/>
</dbReference>
<dbReference type="PROSITE" id="PS51257">
    <property type="entry name" value="PROKAR_LIPOPROTEIN"/>
    <property type="match status" value="1"/>
</dbReference>
<evidence type="ECO:0000313" key="12">
    <source>
        <dbReference type="Proteomes" id="UP000306192"/>
    </source>
</evidence>
<comment type="subcellular location">
    <subcellularLocation>
        <location evidence="1">Cell membrane</location>
        <topology evidence="1">Multi-pass membrane protein</topology>
    </subcellularLocation>
</comment>
<feature type="region of interest" description="Disordered" evidence="7">
    <location>
        <begin position="1068"/>
        <end position="1087"/>
    </location>
</feature>
<feature type="transmembrane region" description="Helical" evidence="8">
    <location>
        <begin position="738"/>
        <end position="759"/>
    </location>
</feature>
<feature type="transmembrane region" description="Helical" evidence="8">
    <location>
        <begin position="854"/>
        <end position="872"/>
    </location>
</feature>
<dbReference type="PROSITE" id="PS00211">
    <property type="entry name" value="ABC_TRANSPORTER_1"/>
    <property type="match status" value="1"/>
</dbReference>
<dbReference type="GO" id="GO:0005524">
    <property type="term" value="F:ATP binding"/>
    <property type="evidence" value="ECO:0007669"/>
    <property type="project" value="UniProtKB-KW"/>
</dbReference>
<comment type="caution">
    <text evidence="11">The sequence shown here is derived from an EMBL/GenBank/DDBJ whole genome shotgun (WGS) entry which is preliminary data.</text>
</comment>
<feature type="region of interest" description="Disordered" evidence="7">
    <location>
        <begin position="338"/>
        <end position="359"/>
    </location>
</feature>
<dbReference type="EMBL" id="QYRT01000027">
    <property type="protein sequence ID" value="TIH34366.1"/>
    <property type="molecule type" value="Genomic_DNA"/>
</dbReference>
<evidence type="ECO:0000256" key="1">
    <source>
        <dbReference type="ARBA" id="ARBA00004651"/>
    </source>
</evidence>
<organism evidence="11 12">
    <name type="scientific">Subtercola vilae</name>
    <dbReference type="NCBI Taxonomy" id="2056433"/>
    <lineage>
        <taxon>Bacteria</taxon>
        <taxon>Bacillati</taxon>
        <taxon>Actinomycetota</taxon>
        <taxon>Actinomycetes</taxon>
        <taxon>Micrococcales</taxon>
        <taxon>Microbacteriaceae</taxon>
        <taxon>Subtercola</taxon>
    </lineage>
</organism>
<dbReference type="InterPro" id="IPR003439">
    <property type="entry name" value="ABC_transporter-like_ATP-bd"/>
</dbReference>
<protein>
    <submittedName>
        <fullName evidence="11">ABC transporter ATP-binding protein</fullName>
    </submittedName>
</protein>
<dbReference type="SUPFAM" id="SSF52540">
    <property type="entry name" value="P-loop containing nucleoside triphosphate hydrolases"/>
    <property type="match status" value="2"/>
</dbReference>
<dbReference type="GO" id="GO:0015421">
    <property type="term" value="F:ABC-type oligopeptide transporter activity"/>
    <property type="evidence" value="ECO:0007669"/>
    <property type="project" value="TreeGrafter"/>
</dbReference>
<evidence type="ECO:0000256" key="2">
    <source>
        <dbReference type="ARBA" id="ARBA00022692"/>
    </source>
</evidence>
<dbReference type="PANTHER" id="PTHR43394">
    <property type="entry name" value="ATP-DEPENDENT PERMEASE MDL1, MITOCHONDRIAL"/>
    <property type="match status" value="1"/>
</dbReference>
<feature type="domain" description="ABC transmembrane type-1" evidence="10">
    <location>
        <begin position="739"/>
        <end position="1021"/>
    </location>
</feature>
<reference evidence="11 12" key="1">
    <citation type="journal article" date="2019" name="Microorganisms">
        <title>Systematic Affiliation and Genome Analysis of Subtercola vilae DB165(T) with Particular Emphasis on Cold Adaptation of an Isolate from a High-Altitude Cold Volcano Lake.</title>
        <authorList>
            <person name="Villalobos A.S."/>
            <person name="Wiese J."/>
            <person name="Imhoff J.F."/>
            <person name="Dorador C."/>
            <person name="Keller A."/>
            <person name="Hentschel U."/>
        </authorList>
    </citation>
    <scope>NUCLEOTIDE SEQUENCE [LARGE SCALE GENOMIC DNA]</scope>
    <source>
        <strain evidence="11 12">DB165</strain>
    </source>
</reference>
<feature type="transmembrane region" description="Helical" evidence="8">
    <location>
        <begin position="113"/>
        <end position="134"/>
    </location>
</feature>
<dbReference type="PROSITE" id="PS50929">
    <property type="entry name" value="ABC_TM1F"/>
    <property type="match status" value="2"/>
</dbReference>
<dbReference type="Pfam" id="PF00664">
    <property type="entry name" value="ABC_membrane"/>
    <property type="match status" value="2"/>
</dbReference>
<dbReference type="InterPro" id="IPR017871">
    <property type="entry name" value="ABC_transporter-like_CS"/>
</dbReference>
<dbReference type="CDD" id="cd18546">
    <property type="entry name" value="ABC_6TM_Rv0194_D2_like"/>
    <property type="match status" value="1"/>
</dbReference>
<feature type="transmembrane region" description="Helical" evidence="8">
    <location>
        <begin position="958"/>
        <end position="978"/>
    </location>
</feature>
<feature type="transmembrane region" description="Helical" evidence="8">
    <location>
        <begin position="45"/>
        <end position="64"/>
    </location>
</feature>
<dbReference type="SMART" id="SM00382">
    <property type="entry name" value="AAA"/>
    <property type="match status" value="2"/>
</dbReference>
<dbReference type="PANTHER" id="PTHR43394:SF1">
    <property type="entry name" value="ATP-BINDING CASSETTE SUB-FAMILY B MEMBER 10, MITOCHONDRIAL"/>
    <property type="match status" value="1"/>
</dbReference>
<dbReference type="InterPro" id="IPR003593">
    <property type="entry name" value="AAA+_ATPase"/>
</dbReference>
<dbReference type="InterPro" id="IPR036640">
    <property type="entry name" value="ABC1_TM_sf"/>
</dbReference>
<keyword evidence="6 8" id="KW-0472">Membrane</keyword>
<evidence type="ECO:0000259" key="10">
    <source>
        <dbReference type="PROSITE" id="PS50929"/>
    </source>
</evidence>
<keyword evidence="5 8" id="KW-1133">Transmembrane helix</keyword>
<feature type="transmembrane region" description="Helical" evidence="8">
    <location>
        <begin position="771"/>
        <end position="791"/>
    </location>
</feature>
<feature type="domain" description="ABC transmembrane type-1" evidence="10">
    <location>
        <begin position="10"/>
        <end position="289"/>
    </location>
</feature>
<keyword evidence="2 8" id="KW-0812">Transmembrane</keyword>
<name>A0A4T2BWY9_9MICO</name>
<feature type="transmembrane region" description="Helical" evidence="8">
    <location>
        <begin position="232"/>
        <end position="252"/>
    </location>
</feature>
<dbReference type="OrthoDB" id="9806127at2"/>
<dbReference type="CDD" id="cd18543">
    <property type="entry name" value="ABC_6TM_Rv0194_D1_like"/>
    <property type="match status" value="1"/>
</dbReference>
<dbReference type="PROSITE" id="PS50893">
    <property type="entry name" value="ABC_TRANSPORTER_2"/>
    <property type="match status" value="2"/>
</dbReference>
<evidence type="ECO:0000256" key="4">
    <source>
        <dbReference type="ARBA" id="ARBA00022840"/>
    </source>
</evidence>
<keyword evidence="3" id="KW-0547">Nucleotide-binding</keyword>
<evidence type="ECO:0000256" key="6">
    <source>
        <dbReference type="ARBA" id="ARBA00023136"/>
    </source>
</evidence>
<dbReference type="Proteomes" id="UP000306192">
    <property type="component" value="Unassembled WGS sequence"/>
</dbReference>